<keyword evidence="1" id="KW-0732">Signal</keyword>
<keyword evidence="2" id="KW-1185">Reference proteome</keyword>
<feature type="chain" id="PRO_5009310643" evidence="1">
    <location>
        <begin position="21"/>
        <end position="65"/>
    </location>
</feature>
<evidence type="ECO:0000313" key="2">
    <source>
        <dbReference type="Proteomes" id="UP000095283"/>
    </source>
</evidence>
<name>A0A1I7WGX1_HETBA</name>
<feature type="signal peptide" evidence="1">
    <location>
        <begin position="1"/>
        <end position="20"/>
    </location>
</feature>
<proteinExistence type="predicted"/>
<organism evidence="2 3">
    <name type="scientific">Heterorhabditis bacteriophora</name>
    <name type="common">Entomopathogenic nematode worm</name>
    <dbReference type="NCBI Taxonomy" id="37862"/>
    <lineage>
        <taxon>Eukaryota</taxon>
        <taxon>Metazoa</taxon>
        <taxon>Ecdysozoa</taxon>
        <taxon>Nematoda</taxon>
        <taxon>Chromadorea</taxon>
        <taxon>Rhabditida</taxon>
        <taxon>Rhabditina</taxon>
        <taxon>Rhabditomorpha</taxon>
        <taxon>Strongyloidea</taxon>
        <taxon>Heterorhabditidae</taxon>
        <taxon>Heterorhabditis</taxon>
    </lineage>
</organism>
<accession>A0A1I7WGX1</accession>
<protein>
    <submittedName>
        <fullName evidence="3">Secreted protein</fullName>
    </submittedName>
</protein>
<sequence length="65" mass="7050">MQFPLFCVLLLTTFPRRGTSLLVMFSFNIRIDGGDSAATLAAISKLYFYGTDCFVVACNGLGDSC</sequence>
<dbReference type="AlphaFoldDB" id="A0A1I7WGX1"/>
<evidence type="ECO:0000313" key="3">
    <source>
        <dbReference type="WBParaSite" id="Hba_04216"/>
    </source>
</evidence>
<reference evidence="3" key="1">
    <citation type="submission" date="2016-11" db="UniProtKB">
        <authorList>
            <consortium name="WormBaseParasite"/>
        </authorList>
    </citation>
    <scope>IDENTIFICATION</scope>
</reference>
<evidence type="ECO:0000256" key="1">
    <source>
        <dbReference type="SAM" id="SignalP"/>
    </source>
</evidence>
<dbReference type="WBParaSite" id="Hba_04216">
    <property type="protein sequence ID" value="Hba_04216"/>
    <property type="gene ID" value="Hba_04216"/>
</dbReference>
<dbReference type="Proteomes" id="UP000095283">
    <property type="component" value="Unplaced"/>
</dbReference>